<gene>
    <name evidence="1" type="ORF">RIF29_19066</name>
</gene>
<comment type="caution">
    <text evidence="1">The sequence shown here is derived from an EMBL/GenBank/DDBJ whole genome shotgun (WGS) entry which is preliminary data.</text>
</comment>
<dbReference type="AlphaFoldDB" id="A0AAN9I570"/>
<proteinExistence type="predicted"/>
<evidence type="ECO:0000313" key="2">
    <source>
        <dbReference type="Proteomes" id="UP001372338"/>
    </source>
</evidence>
<dbReference type="EMBL" id="JAYWIO010000004">
    <property type="protein sequence ID" value="KAK7266422.1"/>
    <property type="molecule type" value="Genomic_DNA"/>
</dbReference>
<organism evidence="1 2">
    <name type="scientific">Crotalaria pallida</name>
    <name type="common">Smooth rattlebox</name>
    <name type="synonym">Crotalaria striata</name>
    <dbReference type="NCBI Taxonomy" id="3830"/>
    <lineage>
        <taxon>Eukaryota</taxon>
        <taxon>Viridiplantae</taxon>
        <taxon>Streptophyta</taxon>
        <taxon>Embryophyta</taxon>
        <taxon>Tracheophyta</taxon>
        <taxon>Spermatophyta</taxon>
        <taxon>Magnoliopsida</taxon>
        <taxon>eudicotyledons</taxon>
        <taxon>Gunneridae</taxon>
        <taxon>Pentapetalae</taxon>
        <taxon>rosids</taxon>
        <taxon>fabids</taxon>
        <taxon>Fabales</taxon>
        <taxon>Fabaceae</taxon>
        <taxon>Papilionoideae</taxon>
        <taxon>50 kb inversion clade</taxon>
        <taxon>genistoids sensu lato</taxon>
        <taxon>core genistoids</taxon>
        <taxon>Crotalarieae</taxon>
        <taxon>Crotalaria</taxon>
    </lineage>
</organism>
<name>A0AAN9I570_CROPI</name>
<protein>
    <submittedName>
        <fullName evidence="1">Uncharacterized protein</fullName>
    </submittedName>
</protein>
<sequence>MLLWCLKGGYIVCIPRKLKIMKNMSSERSSSSVSKVGKLPARSVNDEKLEVLRKHKEEKNCWHYLRSGSPVVHYLRINA</sequence>
<keyword evidence="2" id="KW-1185">Reference proteome</keyword>
<reference evidence="1 2" key="1">
    <citation type="submission" date="2024-01" db="EMBL/GenBank/DDBJ databases">
        <title>The genomes of 5 underutilized Papilionoideae crops provide insights into root nodulation and disease resistanc.</title>
        <authorList>
            <person name="Yuan L."/>
        </authorList>
    </citation>
    <scope>NUCLEOTIDE SEQUENCE [LARGE SCALE GENOMIC DNA]</scope>
    <source>
        <strain evidence="1">ZHUSHIDOU_FW_LH</strain>
        <tissue evidence="1">Leaf</tissue>
    </source>
</reference>
<accession>A0AAN9I570</accession>
<evidence type="ECO:0000313" key="1">
    <source>
        <dbReference type="EMBL" id="KAK7266422.1"/>
    </source>
</evidence>
<dbReference type="Proteomes" id="UP001372338">
    <property type="component" value="Unassembled WGS sequence"/>
</dbReference>